<keyword evidence="2" id="KW-1185">Reference proteome</keyword>
<dbReference type="PANTHER" id="PTHR11022:SF41">
    <property type="entry name" value="PEPTIDOGLYCAN-RECOGNITION PROTEIN LC-RELATED"/>
    <property type="match status" value="1"/>
</dbReference>
<dbReference type="RefSeq" id="WP_187247631.1">
    <property type="nucleotide sequence ID" value="NZ_BAAAOK010000005.1"/>
</dbReference>
<accession>A0ABR7M0H1</accession>
<dbReference type="InterPro" id="IPR015510">
    <property type="entry name" value="PGRP"/>
</dbReference>
<evidence type="ECO:0000313" key="2">
    <source>
        <dbReference type="Proteomes" id="UP000805614"/>
    </source>
</evidence>
<dbReference type="Proteomes" id="UP000805614">
    <property type="component" value="Unassembled WGS sequence"/>
</dbReference>
<name>A0ABR7M0H1_9ACTN</name>
<comment type="caution">
    <text evidence="1">The sequence shown here is derived from an EMBL/GenBank/DDBJ whole genome shotgun (WGS) entry which is preliminary data.</text>
</comment>
<organism evidence="1 2">
    <name type="scientific">Actinomadura alba</name>
    <dbReference type="NCBI Taxonomy" id="406431"/>
    <lineage>
        <taxon>Bacteria</taxon>
        <taxon>Bacillati</taxon>
        <taxon>Actinomycetota</taxon>
        <taxon>Actinomycetes</taxon>
        <taxon>Streptosporangiales</taxon>
        <taxon>Thermomonosporaceae</taxon>
        <taxon>Actinomadura</taxon>
    </lineage>
</organism>
<dbReference type="Gene3D" id="3.40.80.10">
    <property type="entry name" value="Peptidoglycan recognition protein-like"/>
    <property type="match status" value="1"/>
</dbReference>
<sequence length="246" mass="26703">MKIEKRSVFGWPSSGAGHAAPKNGIAIHYDGSNQGLAKKSHSACRTYWARTRKFHMGPSRRWADVGYSFAVCPHGIVLEGRGLNKVQAAQPGGNATWYSVTFMSGPSESPTAAQINAFRELRAWLRGKGVKAALKPHSAFISTSCCGDILRRLISNGTLASTKPFEEELDMDAQDVFKAVWERDSIPAPPGGPSGPNWKGASFLTNTYRDMAKASEVKALRTEVSELKSELAEIKELLSAALPPKE</sequence>
<protein>
    <submittedName>
        <fullName evidence="1">N-acetylmuramoyl-L-alanine amidase</fullName>
    </submittedName>
</protein>
<dbReference type="SUPFAM" id="SSF55846">
    <property type="entry name" value="N-acetylmuramoyl-L-alanine amidase-like"/>
    <property type="match status" value="1"/>
</dbReference>
<proteinExistence type="predicted"/>
<dbReference type="EMBL" id="JABVEC010000044">
    <property type="protein sequence ID" value="MBC6470587.1"/>
    <property type="molecule type" value="Genomic_DNA"/>
</dbReference>
<dbReference type="InterPro" id="IPR002502">
    <property type="entry name" value="Amidase_domain"/>
</dbReference>
<gene>
    <name evidence="1" type="ORF">HKK74_34615</name>
</gene>
<dbReference type="InterPro" id="IPR036505">
    <property type="entry name" value="Amidase/PGRP_sf"/>
</dbReference>
<dbReference type="CDD" id="cd06583">
    <property type="entry name" value="PGRP"/>
    <property type="match status" value="1"/>
</dbReference>
<evidence type="ECO:0000313" key="1">
    <source>
        <dbReference type="EMBL" id="MBC6470587.1"/>
    </source>
</evidence>
<dbReference type="PANTHER" id="PTHR11022">
    <property type="entry name" value="PEPTIDOGLYCAN RECOGNITION PROTEIN"/>
    <property type="match status" value="1"/>
</dbReference>
<reference evidence="1 2" key="1">
    <citation type="submission" date="2020-06" db="EMBL/GenBank/DDBJ databases">
        <title>Actinomadura xiongansis sp. nov., isolated from soil of Baiyangdian.</title>
        <authorList>
            <person name="Zhang X."/>
        </authorList>
    </citation>
    <scope>NUCLEOTIDE SEQUENCE [LARGE SCALE GENOMIC DNA]</scope>
    <source>
        <strain evidence="1 2">HBUM206468</strain>
    </source>
</reference>